<keyword evidence="1" id="KW-0812">Transmembrane</keyword>
<sequence length="110" mass="12378">MQKIYGKIETGGEFTDKKRLSDRAKRNLKLDDAAVASYNVARCYSKLNQLYMFVHFTNGIVFMALTLFPKQLMVGPVMTELIWNEILGFGAACYLDLCGHMFVAPPAATF</sequence>
<dbReference type="AlphaFoldDB" id="A0AAV1BAL9"/>
<evidence type="ECO:0000256" key="1">
    <source>
        <dbReference type="SAM" id="Phobius"/>
    </source>
</evidence>
<name>A0AAV1BAL9_VICFA</name>
<feature type="transmembrane region" description="Helical" evidence="1">
    <location>
        <begin position="50"/>
        <end position="68"/>
    </location>
</feature>
<keyword evidence="1" id="KW-0472">Membrane</keyword>
<evidence type="ECO:0000313" key="3">
    <source>
        <dbReference type="Proteomes" id="UP001157006"/>
    </source>
</evidence>
<evidence type="ECO:0000313" key="2">
    <source>
        <dbReference type="EMBL" id="CAI8618444.1"/>
    </source>
</evidence>
<proteinExistence type="predicted"/>
<accession>A0AAV1BAL9</accession>
<organism evidence="2 3">
    <name type="scientific">Vicia faba</name>
    <name type="common">Broad bean</name>
    <name type="synonym">Faba vulgaris</name>
    <dbReference type="NCBI Taxonomy" id="3906"/>
    <lineage>
        <taxon>Eukaryota</taxon>
        <taxon>Viridiplantae</taxon>
        <taxon>Streptophyta</taxon>
        <taxon>Embryophyta</taxon>
        <taxon>Tracheophyta</taxon>
        <taxon>Spermatophyta</taxon>
        <taxon>Magnoliopsida</taxon>
        <taxon>eudicotyledons</taxon>
        <taxon>Gunneridae</taxon>
        <taxon>Pentapetalae</taxon>
        <taxon>rosids</taxon>
        <taxon>fabids</taxon>
        <taxon>Fabales</taxon>
        <taxon>Fabaceae</taxon>
        <taxon>Papilionoideae</taxon>
        <taxon>50 kb inversion clade</taxon>
        <taxon>NPAAA clade</taxon>
        <taxon>Hologalegina</taxon>
        <taxon>IRL clade</taxon>
        <taxon>Fabeae</taxon>
        <taxon>Vicia</taxon>
    </lineage>
</organism>
<reference evidence="2 3" key="1">
    <citation type="submission" date="2023-01" db="EMBL/GenBank/DDBJ databases">
        <authorList>
            <person name="Kreplak J."/>
        </authorList>
    </citation>
    <scope>NUCLEOTIDE SEQUENCE [LARGE SCALE GENOMIC DNA]</scope>
</reference>
<dbReference type="EMBL" id="OX451741">
    <property type="protein sequence ID" value="CAI8618444.1"/>
    <property type="molecule type" value="Genomic_DNA"/>
</dbReference>
<keyword evidence="3" id="KW-1185">Reference proteome</keyword>
<keyword evidence="1" id="KW-1133">Transmembrane helix</keyword>
<protein>
    <submittedName>
        <fullName evidence="2">Uncharacterized protein</fullName>
    </submittedName>
</protein>
<gene>
    <name evidence="2" type="ORF">VFH_VI123320</name>
</gene>
<dbReference type="Proteomes" id="UP001157006">
    <property type="component" value="Chromosome 6"/>
</dbReference>